<keyword evidence="6" id="KW-0418">Kinase</keyword>
<gene>
    <name evidence="13" type="ORF">DICPUDRAFT_95599</name>
</gene>
<dbReference type="InterPro" id="IPR011009">
    <property type="entry name" value="Kinase-like_dom_sf"/>
</dbReference>
<comment type="catalytic activity">
    <reaction evidence="8">
        <text>L-threonyl-[protein] + ATP = O-phospho-L-threonyl-[protein] + ADP + H(+)</text>
        <dbReference type="Rhea" id="RHEA:46608"/>
        <dbReference type="Rhea" id="RHEA-COMP:11060"/>
        <dbReference type="Rhea" id="RHEA-COMP:11605"/>
        <dbReference type="ChEBI" id="CHEBI:15378"/>
        <dbReference type="ChEBI" id="CHEBI:30013"/>
        <dbReference type="ChEBI" id="CHEBI:30616"/>
        <dbReference type="ChEBI" id="CHEBI:61977"/>
        <dbReference type="ChEBI" id="CHEBI:456216"/>
        <dbReference type="EC" id="2.7.11.1"/>
    </reaction>
</comment>
<keyword evidence="3 11" id="KW-0723">Serine/threonine-protein kinase</keyword>
<proteinExistence type="inferred from homology"/>
<dbReference type="InterPro" id="IPR000719">
    <property type="entry name" value="Prot_kinase_dom"/>
</dbReference>
<dbReference type="FunFam" id="1.10.510.10:FF:000571">
    <property type="entry name" value="Maternal embryonic leucine zipper kinase"/>
    <property type="match status" value="1"/>
</dbReference>
<feature type="binding site" evidence="10">
    <location>
        <position position="35"/>
    </location>
    <ligand>
        <name>ATP</name>
        <dbReference type="ChEBI" id="CHEBI:30616"/>
    </ligand>
</feature>
<evidence type="ECO:0000256" key="11">
    <source>
        <dbReference type="RuleBase" id="RU000304"/>
    </source>
</evidence>
<protein>
    <recommendedName>
        <fullName evidence="2">non-specific serine/threonine protein kinase</fullName>
        <ecNumber evidence="2">2.7.11.1</ecNumber>
    </recommendedName>
</protein>
<dbReference type="VEuPathDB" id="AmoebaDB:DICPUDRAFT_95599"/>
<dbReference type="RefSeq" id="XP_003292383.1">
    <property type="nucleotide sequence ID" value="XM_003292335.1"/>
</dbReference>
<evidence type="ECO:0000256" key="7">
    <source>
        <dbReference type="ARBA" id="ARBA00022840"/>
    </source>
</evidence>
<dbReference type="GO" id="GO:0007165">
    <property type="term" value="P:signal transduction"/>
    <property type="evidence" value="ECO:0000318"/>
    <property type="project" value="GO_Central"/>
</dbReference>
<evidence type="ECO:0000256" key="10">
    <source>
        <dbReference type="PROSITE-ProRule" id="PRU10141"/>
    </source>
</evidence>
<evidence type="ECO:0000256" key="6">
    <source>
        <dbReference type="ARBA" id="ARBA00022777"/>
    </source>
</evidence>
<dbReference type="OMA" id="RPKVQPC"/>
<dbReference type="SMART" id="SM00220">
    <property type="entry name" value="S_TKc"/>
    <property type="match status" value="1"/>
</dbReference>
<dbReference type="InParanoid" id="F0ZY89"/>
<dbReference type="FunCoup" id="F0ZY89">
    <property type="interactions" value="9"/>
</dbReference>
<dbReference type="PROSITE" id="PS00108">
    <property type="entry name" value="PROTEIN_KINASE_ST"/>
    <property type="match status" value="1"/>
</dbReference>
<dbReference type="EC" id="2.7.11.1" evidence="2"/>
<dbReference type="EMBL" id="GL871278">
    <property type="protein sequence ID" value="EGC31082.1"/>
    <property type="molecule type" value="Genomic_DNA"/>
</dbReference>
<sequence length="314" mass="35760">MPIGDYELHKEIGKGAFSVVFLVTEKKTKKQWAMKIIDKKSSSKGALETEIEIMKKVEHPNIVKMHEYFESTDKIYLVVELVTGGPLFDRIVDKKSFSEKEAKLVTKQLLESLKYLHSIGIVHRDLKPENLLLKTPTDLNIALSDFGLSKILSDEVFMKTTCGTPSYVAPEVLNNITNTPSAYSEAVDMWGVGVITYILLCGFPPFYSEDIRKLFESILSANYDFPAEYWGSISKEAKHFINCLLTVEPSKRYSAAQALEHPWIVDGNQSEPLPHWNDQIKKYMVIRRKESQKFGAELIWKPIQAVKKPGEKQN</sequence>
<evidence type="ECO:0000259" key="12">
    <source>
        <dbReference type="PROSITE" id="PS50011"/>
    </source>
</evidence>
<evidence type="ECO:0000256" key="1">
    <source>
        <dbReference type="ARBA" id="ARBA00005354"/>
    </source>
</evidence>
<dbReference type="KEGG" id="dpp:DICPUDRAFT_95599"/>
<evidence type="ECO:0000256" key="2">
    <source>
        <dbReference type="ARBA" id="ARBA00012513"/>
    </source>
</evidence>
<dbReference type="AlphaFoldDB" id="F0ZY89"/>
<keyword evidence="14" id="KW-1185">Reference proteome</keyword>
<comment type="similarity">
    <text evidence="1">Belongs to the protein kinase superfamily. CAMK Ser/Thr protein kinase family. CaMK subfamily.</text>
</comment>
<organism evidence="13 14">
    <name type="scientific">Dictyostelium purpureum</name>
    <name type="common">Slime mold</name>
    <dbReference type="NCBI Taxonomy" id="5786"/>
    <lineage>
        <taxon>Eukaryota</taxon>
        <taxon>Amoebozoa</taxon>
        <taxon>Evosea</taxon>
        <taxon>Eumycetozoa</taxon>
        <taxon>Dictyostelia</taxon>
        <taxon>Dictyosteliales</taxon>
        <taxon>Dictyosteliaceae</taxon>
        <taxon>Dictyostelium</taxon>
    </lineage>
</organism>
<keyword evidence="7 10" id="KW-0067">ATP-binding</keyword>
<evidence type="ECO:0000313" key="14">
    <source>
        <dbReference type="Proteomes" id="UP000001064"/>
    </source>
</evidence>
<dbReference type="Pfam" id="PF00069">
    <property type="entry name" value="Pkinase"/>
    <property type="match status" value="1"/>
</dbReference>
<keyword evidence="4" id="KW-0808">Transferase</keyword>
<reference evidence="14" key="1">
    <citation type="journal article" date="2011" name="Genome Biol.">
        <title>Comparative genomics of the social amoebae Dictyostelium discoideum and Dictyostelium purpureum.</title>
        <authorList>
            <consortium name="US DOE Joint Genome Institute (JGI-PGF)"/>
            <person name="Sucgang R."/>
            <person name="Kuo A."/>
            <person name="Tian X."/>
            <person name="Salerno W."/>
            <person name="Parikh A."/>
            <person name="Feasley C.L."/>
            <person name="Dalin E."/>
            <person name="Tu H."/>
            <person name="Huang E."/>
            <person name="Barry K."/>
            <person name="Lindquist E."/>
            <person name="Shapiro H."/>
            <person name="Bruce D."/>
            <person name="Schmutz J."/>
            <person name="Salamov A."/>
            <person name="Fey P."/>
            <person name="Gaudet P."/>
            <person name="Anjard C."/>
            <person name="Babu M.M."/>
            <person name="Basu S."/>
            <person name="Bushmanova Y."/>
            <person name="van der Wel H."/>
            <person name="Katoh-Kurasawa M."/>
            <person name="Dinh C."/>
            <person name="Coutinho P.M."/>
            <person name="Saito T."/>
            <person name="Elias M."/>
            <person name="Schaap P."/>
            <person name="Kay R.R."/>
            <person name="Henrissat B."/>
            <person name="Eichinger L."/>
            <person name="Rivero F."/>
            <person name="Putnam N.H."/>
            <person name="West C.M."/>
            <person name="Loomis W.F."/>
            <person name="Chisholm R.L."/>
            <person name="Shaulsky G."/>
            <person name="Strassmann J.E."/>
            <person name="Queller D.C."/>
            <person name="Kuspa A."/>
            <person name="Grigoriev I.V."/>
        </authorList>
    </citation>
    <scope>NUCLEOTIDE SEQUENCE [LARGE SCALE GENOMIC DNA]</scope>
    <source>
        <strain evidence="14">QSDP1</strain>
    </source>
</reference>
<dbReference type="STRING" id="5786.F0ZY89"/>
<dbReference type="GO" id="GO:0005524">
    <property type="term" value="F:ATP binding"/>
    <property type="evidence" value="ECO:0007669"/>
    <property type="project" value="UniProtKB-UniRule"/>
</dbReference>
<dbReference type="PANTHER" id="PTHR24347">
    <property type="entry name" value="SERINE/THREONINE-PROTEIN KINASE"/>
    <property type="match status" value="1"/>
</dbReference>
<dbReference type="PROSITE" id="PS50011">
    <property type="entry name" value="PROTEIN_KINASE_DOM"/>
    <property type="match status" value="1"/>
</dbReference>
<dbReference type="Gene3D" id="1.10.510.10">
    <property type="entry name" value="Transferase(Phosphotransferase) domain 1"/>
    <property type="match status" value="1"/>
</dbReference>
<evidence type="ECO:0000256" key="3">
    <source>
        <dbReference type="ARBA" id="ARBA00022527"/>
    </source>
</evidence>
<dbReference type="SUPFAM" id="SSF56112">
    <property type="entry name" value="Protein kinase-like (PK-like)"/>
    <property type="match status" value="1"/>
</dbReference>
<dbReference type="InterPro" id="IPR008271">
    <property type="entry name" value="Ser/Thr_kinase_AS"/>
</dbReference>
<evidence type="ECO:0000256" key="4">
    <source>
        <dbReference type="ARBA" id="ARBA00022679"/>
    </source>
</evidence>
<dbReference type="InterPro" id="IPR017441">
    <property type="entry name" value="Protein_kinase_ATP_BS"/>
</dbReference>
<dbReference type="Proteomes" id="UP000001064">
    <property type="component" value="Unassembled WGS sequence"/>
</dbReference>
<comment type="catalytic activity">
    <reaction evidence="9">
        <text>L-seryl-[protein] + ATP = O-phospho-L-seryl-[protein] + ADP + H(+)</text>
        <dbReference type="Rhea" id="RHEA:17989"/>
        <dbReference type="Rhea" id="RHEA-COMP:9863"/>
        <dbReference type="Rhea" id="RHEA-COMP:11604"/>
        <dbReference type="ChEBI" id="CHEBI:15378"/>
        <dbReference type="ChEBI" id="CHEBI:29999"/>
        <dbReference type="ChEBI" id="CHEBI:30616"/>
        <dbReference type="ChEBI" id="CHEBI:83421"/>
        <dbReference type="ChEBI" id="CHEBI:456216"/>
        <dbReference type="EC" id="2.7.11.1"/>
    </reaction>
</comment>
<evidence type="ECO:0000256" key="8">
    <source>
        <dbReference type="ARBA" id="ARBA00047899"/>
    </source>
</evidence>
<evidence type="ECO:0000256" key="5">
    <source>
        <dbReference type="ARBA" id="ARBA00022741"/>
    </source>
</evidence>
<feature type="domain" description="Protein kinase" evidence="12">
    <location>
        <begin position="6"/>
        <end position="264"/>
    </location>
</feature>
<dbReference type="FunFam" id="3.30.200.20:FF:000315">
    <property type="entry name" value="Calcium-dependent protein kinase 3"/>
    <property type="match status" value="1"/>
</dbReference>
<name>F0ZY89_DICPU</name>
<keyword evidence="5 10" id="KW-0547">Nucleotide-binding</keyword>
<dbReference type="GO" id="GO:0004674">
    <property type="term" value="F:protein serine/threonine kinase activity"/>
    <property type="evidence" value="ECO:0000318"/>
    <property type="project" value="GO_Central"/>
</dbReference>
<dbReference type="eggNOG" id="KOG0032">
    <property type="taxonomic scope" value="Eukaryota"/>
</dbReference>
<dbReference type="OrthoDB" id="40902at2759"/>
<dbReference type="CDD" id="cd05117">
    <property type="entry name" value="STKc_CAMK"/>
    <property type="match status" value="1"/>
</dbReference>
<dbReference type="PROSITE" id="PS00107">
    <property type="entry name" value="PROTEIN_KINASE_ATP"/>
    <property type="match status" value="1"/>
</dbReference>
<evidence type="ECO:0000256" key="9">
    <source>
        <dbReference type="ARBA" id="ARBA00048679"/>
    </source>
</evidence>
<accession>F0ZY89</accession>
<dbReference type="GeneID" id="10508117"/>
<dbReference type="GO" id="GO:0005737">
    <property type="term" value="C:cytoplasm"/>
    <property type="evidence" value="ECO:0000318"/>
    <property type="project" value="GO_Central"/>
</dbReference>
<evidence type="ECO:0000313" key="13">
    <source>
        <dbReference type="EMBL" id="EGC31082.1"/>
    </source>
</evidence>